<evidence type="ECO:0000313" key="3">
    <source>
        <dbReference type="EMBL" id="PSC71030.1"/>
    </source>
</evidence>
<dbReference type="SMART" id="SM00331">
    <property type="entry name" value="PP2C_SIG"/>
    <property type="match status" value="1"/>
</dbReference>
<organism evidence="3 4">
    <name type="scientific">Micractinium conductrix</name>
    <dbReference type="NCBI Taxonomy" id="554055"/>
    <lineage>
        <taxon>Eukaryota</taxon>
        <taxon>Viridiplantae</taxon>
        <taxon>Chlorophyta</taxon>
        <taxon>core chlorophytes</taxon>
        <taxon>Trebouxiophyceae</taxon>
        <taxon>Chlorellales</taxon>
        <taxon>Chlorellaceae</taxon>
        <taxon>Chlorella clade</taxon>
        <taxon>Micractinium</taxon>
    </lineage>
</organism>
<dbReference type="InterPro" id="IPR001932">
    <property type="entry name" value="PPM-type_phosphatase-like_dom"/>
</dbReference>
<evidence type="ECO:0000313" key="4">
    <source>
        <dbReference type="Proteomes" id="UP000239649"/>
    </source>
</evidence>
<feature type="domain" description="PPM-type phosphatase" evidence="2">
    <location>
        <begin position="56"/>
        <end position="393"/>
    </location>
</feature>
<dbReference type="EMBL" id="LHPF02000016">
    <property type="protein sequence ID" value="PSC71030.1"/>
    <property type="molecule type" value="Genomic_DNA"/>
</dbReference>
<dbReference type="EC" id="3.1.3.16" evidence="1"/>
<reference evidence="3 4" key="1">
    <citation type="journal article" date="2018" name="Plant J.">
        <title>Genome sequences of Chlorella sorokiniana UTEX 1602 and Micractinium conductrix SAG 241.80: implications to maltose excretion by a green alga.</title>
        <authorList>
            <person name="Arriola M.B."/>
            <person name="Velmurugan N."/>
            <person name="Zhang Y."/>
            <person name="Plunkett M.H."/>
            <person name="Hondzo H."/>
            <person name="Barney B.M."/>
        </authorList>
    </citation>
    <scope>NUCLEOTIDE SEQUENCE [LARGE SCALE GENOMIC DNA]</scope>
    <source>
        <strain evidence="3 4">SAG 241.80</strain>
    </source>
</reference>
<dbReference type="Pfam" id="PF07228">
    <property type="entry name" value="SpoIIE"/>
    <property type="match status" value="1"/>
</dbReference>
<dbReference type="OrthoDB" id="60843at2759"/>
<keyword evidence="1" id="KW-0460">Magnesium</keyword>
<accession>A0A2P6VAB3</accession>
<sequence length="396" mass="40924">MRCQGMQARRGAWAPALRRPALVRSAAAPVATSAAPASTASSAAPSRPALRLRFGTKNIPHPKKAHYGGEDAYFVSEAGAGVAGIADGVGGWQEAGINPADYSRSLMKVARQYLEECSTVAGGTLSSGEWLAGQRAGGQPGGDALAAELAQRAAAQAGSSGSGGASSSSSSVSSGDAFVAAASAARIDIPPPLTSGDADGPRTAQEALDVAHRATQFPGSSTACVLRLDAARGTLDAANLGDSGFLIVRNGQLHFQSPAMQHFFDCPLQFGMPPDTDWAQDAAVFCLEVQPGDAIVMATDGLLDNLPAEDIVRLAPPSAAEVEQAAAAMAELASQNAADPDFESPYSREALEEGYDLPWWEKLTTSKFKDGKFELGKLRGGKMDDITVVCAYVVQQ</sequence>
<comment type="similarity">
    <text evidence="1">Belongs to the PP2C family.</text>
</comment>
<evidence type="ECO:0000256" key="1">
    <source>
        <dbReference type="RuleBase" id="RU366020"/>
    </source>
</evidence>
<dbReference type="InterPro" id="IPR036457">
    <property type="entry name" value="PPM-type-like_dom_sf"/>
</dbReference>
<dbReference type="PANTHER" id="PTHR12320:SF1">
    <property type="entry name" value="PROTEIN PHOSPHATASE PTC7 HOMOLOG"/>
    <property type="match status" value="1"/>
</dbReference>
<dbReference type="SUPFAM" id="SSF81606">
    <property type="entry name" value="PP2C-like"/>
    <property type="match status" value="1"/>
</dbReference>
<comment type="catalytic activity">
    <reaction evidence="1">
        <text>O-phospho-L-threonyl-[protein] + H2O = L-threonyl-[protein] + phosphate</text>
        <dbReference type="Rhea" id="RHEA:47004"/>
        <dbReference type="Rhea" id="RHEA-COMP:11060"/>
        <dbReference type="Rhea" id="RHEA-COMP:11605"/>
        <dbReference type="ChEBI" id="CHEBI:15377"/>
        <dbReference type="ChEBI" id="CHEBI:30013"/>
        <dbReference type="ChEBI" id="CHEBI:43474"/>
        <dbReference type="ChEBI" id="CHEBI:61977"/>
        <dbReference type="EC" id="3.1.3.16"/>
    </reaction>
</comment>
<dbReference type="AlphaFoldDB" id="A0A2P6VAB3"/>
<dbReference type="InterPro" id="IPR039123">
    <property type="entry name" value="PPTC7"/>
</dbReference>
<proteinExistence type="inferred from homology"/>
<keyword evidence="1" id="KW-0378">Hydrolase</keyword>
<dbReference type="Proteomes" id="UP000239649">
    <property type="component" value="Unassembled WGS sequence"/>
</dbReference>
<comment type="cofactor">
    <cofactor evidence="1">
        <name>Mn(2+)</name>
        <dbReference type="ChEBI" id="CHEBI:29035"/>
    </cofactor>
</comment>
<protein>
    <recommendedName>
        <fullName evidence="1">Protein phosphatase</fullName>
        <ecNumber evidence="1">3.1.3.16</ecNumber>
    </recommendedName>
</protein>
<comment type="cofactor">
    <cofactor evidence="1">
        <name>Mg(2+)</name>
        <dbReference type="ChEBI" id="CHEBI:18420"/>
    </cofactor>
</comment>
<dbReference type="STRING" id="554055.A0A2P6VAB3"/>
<dbReference type="GO" id="GO:0004722">
    <property type="term" value="F:protein serine/threonine phosphatase activity"/>
    <property type="evidence" value="ECO:0007669"/>
    <property type="project" value="UniProtKB-EC"/>
</dbReference>
<gene>
    <name evidence="3" type="ORF">C2E20_5533</name>
</gene>
<keyword evidence="1" id="KW-0479">Metal-binding</keyword>
<comment type="catalytic activity">
    <reaction evidence="1">
        <text>O-phospho-L-seryl-[protein] + H2O = L-seryl-[protein] + phosphate</text>
        <dbReference type="Rhea" id="RHEA:20629"/>
        <dbReference type="Rhea" id="RHEA-COMP:9863"/>
        <dbReference type="Rhea" id="RHEA-COMP:11604"/>
        <dbReference type="ChEBI" id="CHEBI:15377"/>
        <dbReference type="ChEBI" id="CHEBI:29999"/>
        <dbReference type="ChEBI" id="CHEBI:43474"/>
        <dbReference type="ChEBI" id="CHEBI:83421"/>
        <dbReference type="EC" id="3.1.3.16"/>
    </reaction>
</comment>
<keyword evidence="1" id="KW-0464">Manganese</keyword>
<dbReference type="PANTHER" id="PTHR12320">
    <property type="entry name" value="PROTEIN PHOSPHATASE 2C"/>
    <property type="match status" value="1"/>
</dbReference>
<dbReference type="GO" id="GO:0046872">
    <property type="term" value="F:metal ion binding"/>
    <property type="evidence" value="ECO:0007669"/>
    <property type="project" value="UniProtKB-UniRule"/>
</dbReference>
<dbReference type="SMART" id="SM00332">
    <property type="entry name" value="PP2Cc"/>
    <property type="match status" value="1"/>
</dbReference>
<dbReference type="PROSITE" id="PS51746">
    <property type="entry name" value="PPM_2"/>
    <property type="match status" value="1"/>
</dbReference>
<name>A0A2P6VAB3_9CHLO</name>
<keyword evidence="4" id="KW-1185">Reference proteome</keyword>
<keyword evidence="1" id="KW-0904">Protein phosphatase</keyword>
<dbReference type="Gene3D" id="3.60.40.10">
    <property type="entry name" value="PPM-type phosphatase domain"/>
    <property type="match status" value="1"/>
</dbReference>
<evidence type="ECO:0000259" key="2">
    <source>
        <dbReference type="PROSITE" id="PS51746"/>
    </source>
</evidence>
<comment type="caution">
    <text evidence="3">The sequence shown here is derived from an EMBL/GenBank/DDBJ whole genome shotgun (WGS) entry which is preliminary data.</text>
</comment>